<reference evidence="1 2" key="1">
    <citation type="submission" date="2021-07" db="EMBL/GenBank/DDBJ databases">
        <title>Hymenobacter profundi sp. nov., isolated from deep-sea water.</title>
        <authorList>
            <person name="Kim M.K."/>
        </authorList>
    </citation>
    <scope>NUCLEOTIDE SEQUENCE [LARGE SCALE GENOMIC DNA]</scope>
    <source>
        <strain evidence="1 2">M2</strain>
    </source>
</reference>
<proteinExistence type="predicted"/>
<keyword evidence="2" id="KW-1185">Reference proteome</keyword>
<sequence>MKNILMILLPVALCCSSCKNGKDGMHCAENEKFTKEFFIRINIVEQKLYLHQDSLFQSSLIFLSNYAPVSFYETMNYARIYPPHAFERDKKVWIKWYEENKCNNIQLKDKYPIPEQYQEFYQP</sequence>
<evidence type="ECO:0008006" key="3">
    <source>
        <dbReference type="Google" id="ProtNLM"/>
    </source>
</evidence>
<dbReference type="RefSeq" id="WP_219159282.1">
    <property type="nucleotide sequence ID" value="NZ_JAHWGL010000051.1"/>
</dbReference>
<evidence type="ECO:0000313" key="2">
    <source>
        <dbReference type="Proteomes" id="UP000826188"/>
    </source>
</evidence>
<comment type="caution">
    <text evidence="1">The sequence shown here is derived from an EMBL/GenBank/DDBJ whole genome shotgun (WGS) entry which is preliminary data.</text>
</comment>
<organism evidence="1 2">
    <name type="scientific">Hymenobacter profundi</name>
    <dbReference type="NCBI Taxonomy" id="1982110"/>
    <lineage>
        <taxon>Bacteria</taxon>
        <taxon>Pseudomonadati</taxon>
        <taxon>Bacteroidota</taxon>
        <taxon>Cytophagia</taxon>
        <taxon>Cytophagales</taxon>
        <taxon>Hymenobacteraceae</taxon>
        <taxon>Hymenobacter</taxon>
    </lineage>
</organism>
<dbReference type="EMBL" id="JAHWGL010000051">
    <property type="protein sequence ID" value="MBW3129431.1"/>
    <property type="molecule type" value="Genomic_DNA"/>
</dbReference>
<evidence type="ECO:0000313" key="1">
    <source>
        <dbReference type="EMBL" id="MBW3129431.1"/>
    </source>
</evidence>
<dbReference type="Proteomes" id="UP000826188">
    <property type="component" value="Unassembled WGS sequence"/>
</dbReference>
<protein>
    <recommendedName>
        <fullName evidence="3">Lipoprotein</fullName>
    </recommendedName>
</protein>
<name>A0ABS6X2A9_9BACT</name>
<accession>A0ABS6X2A9</accession>
<gene>
    <name evidence="1" type="ORF">KYK14_12780</name>
</gene>